<evidence type="ECO:0000256" key="5">
    <source>
        <dbReference type="ARBA" id="ARBA00022723"/>
    </source>
</evidence>
<dbReference type="InterPro" id="IPR020552">
    <property type="entry name" value="Inositol_monoPase_Li-sen"/>
</dbReference>
<dbReference type="Gene3D" id="3.40.190.80">
    <property type="match status" value="1"/>
</dbReference>
<dbReference type="Gene3D" id="3.30.540.10">
    <property type="entry name" value="Fructose-1,6-Bisphosphatase, subunit A, domain 1"/>
    <property type="match status" value="1"/>
</dbReference>
<evidence type="ECO:0000256" key="1">
    <source>
        <dbReference type="ARBA" id="ARBA00001033"/>
    </source>
</evidence>
<evidence type="ECO:0000256" key="8">
    <source>
        <dbReference type="PIRSR" id="PIRSR600760-2"/>
    </source>
</evidence>
<sequence>MSTVNPADAVGEAKPGPEVTVEFVQAIAREAGEILRTSFYDRNKKVDTKDSPADLVTEYDRAIEDHLKKRIHNAFPTHQFLCEESSTSNDCLTDAPTWVIDPIDGTTNFVHSIPHTCVSIGFAVNKQVLIGVVYAPILEELFTAEKGKGAYLNGERIHTSGRRDPSRAVVCCGFSVSSLRKIGMPDVDPVAQAAAREIEKSVMNNVTYCVHNCRDIRHYGSTALELCYVAAGRLDAYQSLSPKEWDLAAGVLIVEEAGGCVIDFDGKPLELHVRRALAASTEELARSFVGKLTAPGL</sequence>
<feature type="binding site" evidence="8">
    <location>
        <position position="83"/>
    </location>
    <ligand>
        <name>Mg(2+)</name>
        <dbReference type="ChEBI" id="CHEBI:18420"/>
        <label>1</label>
        <note>catalytic</note>
    </ligand>
</feature>
<dbReference type="InterPro" id="IPR020550">
    <property type="entry name" value="Inositol_monophosphatase_CS"/>
</dbReference>
<feature type="binding site" evidence="8">
    <location>
        <position position="103"/>
    </location>
    <ligand>
        <name>Mg(2+)</name>
        <dbReference type="ChEBI" id="CHEBI:18420"/>
        <label>1</label>
        <note>catalytic</note>
    </ligand>
</feature>
<gene>
    <name evidence="10" type="ORF">TGP89_222970</name>
</gene>
<keyword evidence="7 8" id="KW-0460">Magnesium</keyword>
<evidence type="ECO:0000256" key="7">
    <source>
        <dbReference type="ARBA" id="ARBA00022842"/>
    </source>
</evidence>
<comment type="caution">
    <text evidence="10">The sequence shown here is derived from an EMBL/GenBank/DDBJ whole genome shotgun (WGS) entry which is preliminary data.</text>
</comment>
<dbReference type="EMBL" id="AEYI02001563">
    <property type="protein sequence ID" value="KFG35936.1"/>
    <property type="molecule type" value="Genomic_DNA"/>
</dbReference>
<feature type="binding site" evidence="8">
    <location>
        <position position="101"/>
    </location>
    <ligand>
        <name>Mg(2+)</name>
        <dbReference type="ChEBI" id="CHEBI:18420"/>
        <label>1</label>
        <note>catalytic</note>
    </ligand>
</feature>
<protein>
    <recommendedName>
        <fullName evidence="9">Inositol-1-monophosphatase</fullName>
        <ecNumber evidence="9">3.1.3.25</ecNumber>
    </recommendedName>
</protein>
<feature type="binding site" evidence="8">
    <location>
        <position position="104"/>
    </location>
    <ligand>
        <name>Mg(2+)</name>
        <dbReference type="ChEBI" id="CHEBI:18420"/>
        <label>1</label>
        <note>catalytic</note>
    </ligand>
</feature>
<dbReference type="PANTHER" id="PTHR20854:SF4">
    <property type="entry name" value="INOSITOL-1-MONOPHOSPHATASE-RELATED"/>
    <property type="match status" value="1"/>
</dbReference>
<dbReference type="VEuPathDB" id="ToxoDB:TGP89_222970"/>
<organism evidence="10 11">
    <name type="scientific">Toxoplasma gondii p89</name>
    <dbReference type="NCBI Taxonomy" id="943119"/>
    <lineage>
        <taxon>Eukaryota</taxon>
        <taxon>Sar</taxon>
        <taxon>Alveolata</taxon>
        <taxon>Apicomplexa</taxon>
        <taxon>Conoidasida</taxon>
        <taxon>Coccidia</taxon>
        <taxon>Eucoccidiorida</taxon>
        <taxon>Eimeriorina</taxon>
        <taxon>Sarcocystidae</taxon>
        <taxon>Toxoplasma</taxon>
    </lineage>
</organism>
<feature type="binding site" evidence="8">
    <location>
        <position position="246"/>
    </location>
    <ligand>
        <name>Mg(2+)</name>
        <dbReference type="ChEBI" id="CHEBI:18420"/>
        <label>1</label>
        <note>catalytic</note>
    </ligand>
</feature>
<name>A0A086JUW8_TOXGO</name>
<accession>A0A086JUW8</accession>
<dbReference type="UniPathway" id="UPA00823">
    <property type="reaction ID" value="UER00788"/>
</dbReference>
<dbReference type="InterPro" id="IPR000760">
    <property type="entry name" value="Inositol_monophosphatase-like"/>
</dbReference>
<dbReference type="CDD" id="cd01639">
    <property type="entry name" value="IMPase"/>
    <property type="match status" value="1"/>
</dbReference>
<dbReference type="InterPro" id="IPR033942">
    <property type="entry name" value="IMPase"/>
</dbReference>
<dbReference type="GO" id="GO:0046854">
    <property type="term" value="P:phosphatidylinositol phosphate biosynthetic process"/>
    <property type="evidence" value="ECO:0007669"/>
    <property type="project" value="InterPro"/>
</dbReference>
<dbReference type="PROSITE" id="PS00629">
    <property type="entry name" value="IMP_1"/>
    <property type="match status" value="1"/>
</dbReference>
<dbReference type="PANTHER" id="PTHR20854">
    <property type="entry name" value="INOSITOL MONOPHOSPHATASE"/>
    <property type="match status" value="1"/>
</dbReference>
<proteinExistence type="inferred from homology"/>
<dbReference type="AlphaFoldDB" id="A0A086JUW8"/>
<dbReference type="FunFam" id="3.40.190.80:FF:000020">
    <property type="entry name" value="Fructose-1,6-bisphosphatase/inositol-1-monophosphatase"/>
    <property type="match status" value="1"/>
</dbReference>
<evidence type="ECO:0000256" key="2">
    <source>
        <dbReference type="ARBA" id="ARBA00001946"/>
    </source>
</evidence>
<dbReference type="GO" id="GO:0008934">
    <property type="term" value="F:inositol monophosphate 1-phosphatase activity"/>
    <property type="evidence" value="ECO:0007669"/>
    <property type="project" value="InterPro"/>
</dbReference>
<keyword evidence="6 9" id="KW-0378">Hydrolase</keyword>
<evidence type="ECO:0000256" key="6">
    <source>
        <dbReference type="ARBA" id="ARBA00022801"/>
    </source>
</evidence>
<dbReference type="Proteomes" id="UP000028828">
    <property type="component" value="Unassembled WGS sequence"/>
</dbReference>
<evidence type="ECO:0000256" key="4">
    <source>
        <dbReference type="ARBA" id="ARBA00009759"/>
    </source>
</evidence>
<dbReference type="Pfam" id="PF00459">
    <property type="entry name" value="Inositol_P"/>
    <property type="match status" value="1"/>
</dbReference>
<dbReference type="OrthoDB" id="10254945at2759"/>
<dbReference type="GO" id="GO:0046872">
    <property type="term" value="F:metal ion binding"/>
    <property type="evidence" value="ECO:0007669"/>
    <property type="project" value="UniProtKB-KW"/>
</dbReference>
<dbReference type="PRINTS" id="PR00378">
    <property type="entry name" value="LIIMPHPHTASE"/>
</dbReference>
<dbReference type="FunFam" id="3.30.540.10:FF:000004">
    <property type="entry name" value="Inositol-1-monophosphatase"/>
    <property type="match status" value="1"/>
</dbReference>
<comment type="pathway">
    <text evidence="3 9">Polyol metabolism; myo-inositol biosynthesis; myo-inositol from D-glucose 6-phosphate: step 2/2.</text>
</comment>
<dbReference type="EC" id="3.1.3.25" evidence="9"/>
<dbReference type="SUPFAM" id="SSF56655">
    <property type="entry name" value="Carbohydrate phosphatase"/>
    <property type="match status" value="1"/>
</dbReference>
<dbReference type="InterPro" id="IPR020583">
    <property type="entry name" value="Inositol_monoP_metal-BS"/>
</dbReference>
<dbReference type="GO" id="GO:0006021">
    <property type="term" value="P:inositol biosynthetic process"/>
    <property type="evidence" value="ECO:0007669"/>
    <property type="project" value="UniProtKB-UniPathway"/>
</dbReference>
<dbReference type="GO" id="GO:0007165">
    <property type="term" value="P:signal transduction"/>
    <property type="evidence" value="ECO:0007669"/>
    <property type="project" value="TreeGrafter"/>
</dbReference>
<evidence type="ECO:0000256" key="3">
    <source>
        <dbReference type="ARBA" id="ARBA00005152"/>
    </source>
</evidence>
<comment type="cofactor">
    <cofactor evidence="2 8 9">
        <name>Mg(2+)</name>
        <dbReference type="ChEBI" id="CHEBI:18420"/>
    </cofactor>
</comment>
<comment type="similarity">
    <text evidence="4 9">Belongs to the inositol monophosphatase superfamily.</text>
</comment>
<comment type="catalytic activity">
    <reaction evidence="1 9">
        <text>a myo-inositol phosphate + H2O = myo-inositol + phosphate</text>
        <dbReference type="Rhea" id="RHEA:24056"/>
        <dbReference type="ChEBI" id="CHEBI:15377"/>
        <dbReference type="ChEBI" id="CHEBI:17268"/>
        <dbReference type="ChEBI" id="CHEBI:43474"/>
        <dbReference type="ChEBI" id="CHEBI:84139"/>
        <dbReference type="EC" id="3.1.3.25"/>
    </reaction>
</comment>
<dbReference type="PRINTS" id="PR00377">
    <property type="entry name" value="IMPHPHTASES"/>
</dbReference>
<keyword evidence="5 8" id="KW-0479">Metal-binding</keyword>
<dbReference type="PROSITE" id="PS00630">
    <property type="entry name" value="IMP_2"/>
    <property type="match status" value="1"/>
</dbReference>
<reference evidence="10 11" key="1">
    <citation type="submission" date="2014-03" db="EMBL/GenBank/DDBJ databases">
        <authorList>
            <person name="Sibley D."/>
            <person name="Venepally P."/>
            <person name="Karamycheva S."/>
            <person name="Hadjithomas M."/>
            <person name="Khan A."/>
            <person name="Brunk B."/>
            <person name="Roos D."/>
            <person name="Caler E."/>
            <person name="Lorenzi H."/>
        </authorList>
    </citation>
    <scope>NUCLEOTIDE SEQUENCE [LARGE SCALE GENOMIC DNA]</scope>
    <source>
        <strain evidence="11">p89</strain>
    </source>
</reference>
<evidence type="ECO:0000256" key="9">
    <source>
        <dbReference type="RuleBase" id="RU364068"/>
    </source>
</evidence>
<evidence type="ECO:0000313" key="10">
    <source>
        <dbReference type="EMBL" id="KFG35936.1"/>
    </source>
</evidence>
<evidence type="ECO:0000313" key="11">
    <source>
        <dbReference type="Proteomes" id="UP000028828"/>
    </source>
</evidence>